<evidence type="ECO:0000256" key="1">
    <source>
        <dbReference type="SAM" id="MobiDB-lite"/>
    </source>
</evidence>
<protein>
    <recommendedName>
        <fullName evidence="2">DUF6532 domain-containing protein</fullName>
    </recommendedName>
</protein>
<accession>A0A9P7ES28</accession>
<sequence length="296" mass="33951">MPKVKKSMDGSAQRLKASDFDDITKEILTTAITIFRCLVVTHAPFPDSILIETKLAKEAWREACSAKGINVRLTPGLMKMILKRTSHVHGELKTKMRSLTGSFFGFRVNDSREVIRRNRDHAESLKEGSLFAYKDWELKQGIYKTDLLQMGVNHMWFANRNDEGIVYHQYFNPFPVETMALLLASIECCIDEWGTGIKEDVKFSAANYVSVYNTHLDSLQRFEEHTAPYKLLEKIRVNLHDAARFHAGVDFLLMSSTGSRVTEEAFNDALLEYEQELQDKEEEERDERDGTEAQGE</sequence>
<comment type="caution">
    <text evidence="3">The sequence shown here is derived from an EMBL/GenBank/DDBJ whole genome shotgun (WGS) entry which is preliminary data.</text>
</comment>
<evidence type="ECO:0000259" key="2">
    <source>
        <dbReference type="Pfam" id="PF20149"/>
    </source>
</evidence>
<proteinExistence type="predicted"/>
<feature type="compositionally biased region" description="Basic and acidic residues" evidence="1">
    <location>
        <begin position="287"/>
        <end position="296"/>
    </location>
</feature>
<feature type="compositionally biased region" description="Acidic residues" evidence="1">
    <location>
        <begin position="276"/>
        <end position="286"/>
    </location>
</feature>
<dbReference type="EMBL" id="JABBWM010000236">
    <property type="protein sequence ID" value="KAG2084119.1"/>
    <property type="molecule type" value="Genomic_DNA"/>
</dbReference>
<reference evidence="3" key="1">
    <citation type="journal article" date="2020" name="New Phytol.">
        <title>Comparative genomics reveals dynamic genome evolution in host specialist ectomycorrhizal fungi.</title>
        <authorList>
            <person name="Lofgren L.A."/>
            <person name="Nguyen N.H."/>
            <person name="Vilgalys R."/>
            <person name="Ruytinx J."/>
            <person name="Liao H.L."/>
            <person name="Branco S."/>
            <person name="Kuo A."/>
            <person name="LaButti K."/>
            <person name="Lipzen A."/>
            <person name="Andreopoulos W."/>
            <person name="Pangilinan J."/>
            <person name="Riley R."/>
            <person name="Hundley H."/>
            <person name="Na H."/>
            <person name="Barry K."/>
            <person name="Grigoriev I.V."/>
            <person name="Stajich J.E."/>
            <person name="Kennedy P.G."/>
        </authorList>
    </citation>
    <scope>NUCLEOTIDE SEQUENCE</scope>
    <source>
        <strain evidence="3">FC423</strain>
    </source>
</reference>
<dbReference type="Pfam" id="PF20149">
    <property type="entry name" value="DUF6532"/>
    <property type="match status" value="1"/>
</dbReference>
<dbReference type="RefSeq" id="XP_041284467.1">
    <property type="nucleotide sequence ID" value="XM_041439413.1"/>
</dbReference>
<dbReference type="GeneID" id="64701672"/>
<organism evidence="3 4">
    <name type="scientific">Suillus discolor</name>
    <dbReference type="NCBI Taxonomy" id="1912936"/>
    <lineage>
        <taxon>Eukaryota</taxon>
        <taxon>Fungi</taxon>
        <taxon>Dikarya</taxon>
        <taxon>Basidiomycota</taxon>
        <taxon>Agaricomycotina</taxon>
        <taxon>Agaricomycetes</taxon>
        <taxon>Agaricomycetidae</taxon>
        <taxon>Boletales</taxon>
        <taxon>Suillineae</taxon>
        <taxon>Suillaceae</taxon>
        <taxon>Suillus</taxon>
    </lineage>
</organism>
<feature type="region of interest" description="Disordered" evidence="1">
    <location>
        <begin position="276"/>
        <end position="296"/>
    </location>
</feature>
<keyword evidence="4" id="KW-1185">Reference proteome</keyword>
<gene>
    <name evidence="3" type="ORF">F5147DRAFT_732218</name>
</gene>
<evidence type="ECO:0000313" key="3">
    <source>
        <dbReference type="EMBL" id="KAG2084119.1"/>
    </source>
</evidence>
<feature type="domain" description="DUF6532" evidence="2">
    <location>
        <begin position="31"/>
        <end position="222"/>
    </location>
</feature>
<name>A0A9P7ES28_9AGAM</name>
<dbReference type="InterPro" id="IPR045341">
    <property type="entry name" value="DUF6532"/>
</dbReference>
<dbReference type="Proteomes" id="UP000823399">
    <property type="component" value="Unassembled WGS sequence"/>
</dbReference>
<evidence type="ECO:0000313" key="4">
    <source>
        <dbReference type="Proteomes" id="UP000823399"/>
    </source>
</evidence>
<dbReference type="OrthoDB" id="3249407at2759"/>
<dbReference type="AlphaFoldDB" id="A0A9P7ES28"/>